<dbReference type="Proteomes" id="UP000243459">
    <property type="component" value="Chromosome 4"/>
</dbReference>
<dbReference type="EMBL" id="CM007384">
    <property type="protein sequence ID" value="ONK70784.1"/>
    <property type="molecule type" value="Genomic_DNA"/>
</dbReference>
<feature type="compositionally biased region" description="Polar residues" evidence="1">
    <location>
        <begin position="71"/>
        <end position="88"/>
    </location>
</feature>
<accession>A0A5P1EY48</accession>
<evidence type="ECO:0000313" key="2">
    <source>
        <dbReference type="EMBL" id="ONK70784.1"/>
    </source>
</evidence>
<evidence type="ECO:0000313" key="3">
    <source>
        <dbReference type="Proteomes" id="UP000243459"/>
    </source>
</evidence>
<keyword evidence="3" id="KW-1185">Reference proteome</keyword>
<gene>
    <name evidence="2" type="ORF">A4U43_C04F1500</name>
</gene>
<protein>
    <submittedName>
        <fullName evidence="2">Uncharacterized protein</fullName>
    </submittedName>
</protein>
<reference evidence="3" key="1">
    <citation type="journal article" date="2017" name="Nat. Commun.">
        <title>The asparagus genome sheds light on the origin and evolution of a young Y chromosome.</title>
        <authorList>
            <person name="Harkess A."/>
            <person name="Zhou J."/>
            <person name="Xu C."/>
            <person name="Bowers J.E."/>
            <person name="Van der Hulst R."/>
            <person name="Ayyampalayam S."/>
            <person name="Mercati F."/>
            <person name="Riccardi P."/>
            <person name="McKain M.R."/>
            <person name="Kakrana A."/>
            <person name="Tang H."/>
            <person name="Ray J."/>
            <person name="Groenendijk J."/>
            <person name="Arikit S."/>
            <person name="Mathioni S.M."/>
            <person name="Nakano M."/>
            <person name="Shan H."/>
            <person name="Telgmann-Rauber A."/>
            <person name="Kanno A."/>
            <person name="Yue Z."/>
            <person name="Chen H."/>
            <person name="Li W."/>
            <person name="Chen Y."/>
            <person name="Xu X."/>
            <person name="Zhang Y."/>
            <person name="Luo S."/>
            <person name="Chen H."/>
            <person name="Gao J."/>
            <person name="Mao Z."/>
            <person name="Pires J.C."/>
            <person name="Luo M."/>
            <person name="Kudrna D."/>
            <person name="Wing R.A."/>
            <person name="Meyers B.C."/>
            <person name="Yi K."/>
            <person name="Kong H."/>
            <person name="Lavrijsen P."/>
            <person name="Sunseri F."/>
            <person name="Falavigna A."/>
            <person name="Ye Y."/>
            <person name="Leebens-Mack J.H."/>
            <person name="Chen G."/>
        </authorList>
    </citation>
    <scope>NUCLEOTIDE SEQUENCE [LARGE SCALE GENOMIC DNA]</scope>
    <source>
        <strain evidence="3">cv. DH0086</strain>
    </source>
</reference>
<proteinExistence type="predicted"/>
<organism evidence="2 3">
    <name type="scientific">Asparagus officinalis</name>
    <name type="common">Garden asparagus</name>
    <dbReference type="NCBI Taxonomy" id="4686"/>
    <lineage>
        <taxon>Eukaryota</taxon>
        <taxon>Viridiplantae</taxon>
        <taxon>Streptophyta</taxon>
        <taxon>Embryophyta</taxon>
        <taxon>Tracheophyta</taxon>
        <taxon>Spermatophyta</taxon>
        <taxon>Magnoliopsida</taxon>
        <taxon>Liliopsida</taxon>
        <taxon>Asparagales</taxon>
        <taxon>Asparagaceae</taxon>
        <taxon>Asparagoideae</taxon>
        <taxon>Asparagus</taxon>
    </lineage>
</organism>
<dbReference type="AlphaFoldDB" id="A0A5P1EY48"/>
<feature type="region of interest" description="Disordered" evidence="1">
    <location>
        <begin position="31"/>
        <end position="102"/>
    </location>
</feature>
<dbReference type="Gramene" id="ONK70784">
    <property type="protein sequence ID" value="ONK70784"/>
    <property type="gene ID" value="A4U43_C04F1500"/>
</dbReference>
<name>A0A5P1EY48_ASPOF</name>
<evidence type="ECO:0000256" key="1">
    <source>
        <dbReference type="SAM" id="MobiDB-lite"/>
    </source>
</evidence>
<sequence length="224" mass="25317">MIEYKVEESKQPIKDGNMLLDDYVLCKMYRSRHQSKRPAPDAGNPNDPPPQQIQPPNKIARNEHKPKPNFDPTQVQPEPRNSTHNLPSQPAPLNPNQISDPSDDIFGSLEDIIPDLPPFCDQLEQDGIGPDVILPPQNFEQCSIQYDKMDNQQQNNYARIQFTAQNFVNESFQPQYSDMPHFELGSSSTMNQMNIMGNSRCSLLKPTIGSNGINAVIKEFLALL</sequence>